<dbReference type="Proteomes" id="UP001213623">
    <property type="component" value="Chromosome 3"/>
</dbReference>
<dbReference type="EMBL" id="CP119894">
    <property type="protein sequence ID" value="WFD26518.1"/>
    <property type="molecule type" value="Genomic_DNA"/>
</dbReference>
<feature type="chain" id="PRO_5041939832" evidence="1">
    <location>
        <begin position="21"/>
        <end position="168"/>
    </location>
</feature>
<dbReference type="AlphaFoldDB" id="A0AAF0EJ69"/>
<name>A0AAF0EJ69_9BASI</name>
<organism evidence="2 3">
    <name type="scientific">Malassezia nana</name>
    <dbReference type="NCBI Taxonomy" id="180528"/>
    <lineage>
        <taxon>Eukaryota</taxon>
        <taxon>Fungi</taxon>
        <taxon>Dikarya</taxon>
        <taxon>Basidiomycota</taxon>
        <taxon>Ustilaginomycotina</taxon>
        <taxon>Malasseziomycetes</taxon>
        <taxon>Malasseziales</taxon>
        <taxon>Malasseziaceae</taxon>
        <taxon>Malassezia</taxon>
    </lineage>
</organism>
<reference evidence="2" key="1">
    <citation type="submission" date="2023-03" db="EMBL/GenBank/DDBJ databases">
        <title>Mating type loci evolution in Malassezia.</title>
        <authorList>
            <person name="Coelho M.A."/>
        </authorList>
    </citation>
    <scope>NUCLEOTIDE SEQUENCE</scope>
    <source>
        <strain evidence="2">CBS 9557</strain>
    </source>
</reference>
<sequence length="168" mass="18540">MFKIFNIVALGLALASVTSAVQRGMTTDSGSGVPKGFPRHASSYDWAFAPYDNKDCSGRALDVSSHDSSHFFGYSSCANMSFDQSDNVKAVKLWVSSDEDAKEFRMCNYPHKEEAKSHCHSVSVEPNSWKCVVMITNDNGEPVKGKDMHNIHQFASVTDCDSKNKCKN</sequence>
<evidence type="ECO:0000313" key="3">
    <source>
        <dbReference type="Proteomes" id="UP001213623"/>
    </source>
</evidence>
<gene>
    <name evidence="2" type="ORF">MNAN1_001501</name>
</gene>
<evidence type="ECO:0000256" key="1">
    <source>
        <dbReference type="SAM" id="SignalP"/>
    </source>
</evidence>
<feature type="signal peptide" evidence="1">
    <location>
        <begin position="1"/>
        <end position="20"/>
    </location>
</feature>
<protein>
    <submittedName>
        <fullName evidence="2">Uncharacterized protein</fullName>
    </submittedName>
</protein>
<proteinExistence type="predicted"/>
<keyword evidence="3" id="KW-1185">Reference proteome</keyword>
<keyword evidence="1" id="KW-0732">Signal</keyword>
<evidence type="ECO:0000313" key="2">
    <source>
        <dbReference type="EMBL" id="WFD26518.1"/>
    </source>
</evidence>
<accession>A0AAF0EJ69</accession>